<sequence>MIIPGIVSVTFRDKTVEEILRVSAACGLQAIEWSENAHVFPGDAEGSVKLREKTEASGLQIAAYGSYFRLLEEETDQAFKQSLLSAKALGAPVIRIWAGNVASKEVSAADRMQLVERANRVVEMAAVEEIKVALEWHRNTLTDENESALRFLDEVDHPNLYCLWQPAIGLPMKERCAGLHELAVRKKLLNLHTYYWKEEERKPLSEGFPEWRQYLAQINRQEDRYALIEFVMDNSTEQLALDASALKQLIAELN</sequence>
<dbReference type="RefSeq" id="WP_065852387.1">
    <property type="nucleotide sequence ID" value="NZ_LYPC01000014.1"/>
</dbReference>
<accession>A0A1C1A4I6</accession>
<dbReference type="SUPFAM" id="SSF51658">
    <property type="entry name" value="Xylose isomerase-like"/>
    <property type="match status" value="1"/>
</dbReference>
<dbReference type="STRING" id="512399.A8709_15485"/>
<dbReference type="OrthoDB" id="9815124at2"/>
<organism evidence="2 3">
    <name type="scientific">Paenibacillus pectinilyticus</name>
    <dbReference type="NCBI Taxonomy" id="512399"/>
    <lineage>
        <taxon>Bacteria</taxon>
        <taxon>Bacillati</taxon>
        <taxon>Bacillota</taxon>
        <taxon>Bacilli</taxon>
        <taxon>Bacillales</taxon>
        <taxon>Paenibacillaceae</taxon>
        <taxon>Paenibacillus</taxon>
    </lineage>
</organism>
<dbReference type="Proteomes" id="UP000093309">
    <property type="component" value="Unassembled WGS sequence"/>
</dbReference>
<name>A0A1C1A4I6_9BACL</name>
<dbReference type="AlphaFoldDB" id="A0A1C1A4I6"/>
<evidence type="ECO:0000313" key="2">
    <source>
        <dbReference type="EMBL" id="OCT15477.1"/>
    </source>
</evidence>
<dbReference type="PANTHER" id="PTHR12110">
    <property type="entry name" value="HYDROXYPYRUVATE ISOMERASE"/>
    <property type="match status" value="1"/>
</dbReference>
<dbReference type="Gene3D" id="3.20.20.150">
    <property type="entry name" value="Divalent-metal-dependent TIM barrel enzymes"/>
    <property type="match status" value="1"/>
</dbReference>
<keyword evidence="3" id="KW-1185">Reference proteome</keyword>
<dbReference type="InterPro" id="IPR036237">
    <property type="entry name" value="Xyl_isomerase-like_sf"/>
</dbReference>
<dbReference type="InterPro" id="IPR050312">
    <property type="entry name" value="IolE/XylAMocC-like"/>
</dbReference>
<proteinExistence type="predicted"/>
<evidence type="ECO:0000313" key="3">
    <source>
        <dbReference type="Proteomes" id="UP000093309"/>
    </source>
</evidence>
<dbReference type="InterPro" id="IPR013022">
    <property type="entry name" value="Xyl_isomerase-like_TIM-brl"/>
</dbReference>
<reference evidence="3" key="1">
    <citation type="submission" date="2016-05" db="EMBL/GenBank/DDBJ databases">
        <title>Paenibacillus oryzae. sp. nov., isolated from the rice root.</title>
        <authorList>
            <person name="Zhang J."/>
            <person name="Zhang X."/>
        </authorList>
    </citation>
    <scope>NUCLEOTIDE SEQUENCE [LARGE SCALE GENOMIC DNA]</scope>
    <source>
        <strain evidence="3">KCTC13222</strain>
    </source>
</reference>
<protein>
    <recommendedName>
        <fullName evidence="1">Xylose isomerase-like TIM barrel domain-containing protein</fullName>
    </recommendedName>
</protein>
<dbReference type="EMBL" id="LYPC01000014">
    <property type="protein sequence ID" value="OCT15477.1"/>
    <property type="molecule type" value="Genomic_DNA"/>
</dbReference>
<dbReference type="Pfam" id="PF01261">
    <property type="entry name" value="AP_endonuc_2"/>
    <property type="match status" value="1"/>
</dbReference>
<gene>
    <name evidence="2" type="ORF">A8709_15485</name>
</gene>
<feature type="domain" description="Xylose isomerase-like TIM barrel" evidence="1">
    <location>
        <begin position="21"/>
        <end position="167"/>
    </location>
</feature>
<evidence type="ECO:0000259" key="1">
    <source>
        <dbReference type="Pfam" id="PF01261"/>
    </source>
</evidence>
<dbReference type="PANTHER" id="PTHR12110:SF41">
    <property type="entry name" value="INOSOSE DEHYDRATASE"/>
    <property type="match status" value="1"/>
</dbReference>
<comment type="caution">
    <text evidence="2">The sequence shown here is derived from an EMBL/GenBank/DDBJ whole genome shotgun (WGS) entry which is preliminary data.</text>
</comment>